<gene>
    <name evidence="2" type="ORF">HYT40_03430</name>
</gene>
<evidence type="ECO:0000256" key="1">
    <source>
        <dbReference type="SAM" id="Phobius"/>
    </source>
</evidence>
<accession>A0A931SC23</accession>
<keyword evidence="1" id="KW-0472">Membrane</keyword>
<dbReference type="Proteomes" id="UP000724148">
    <property type="component" value="Unassembled WGS sequence"/>
</dbReference>
<evidence type="ECO:0008006" key="4">
    <source>
        <dbReference type="Google" id="ProtNLM"/>
    </source>
</evidence>
<evidence type="ECO:0000313" key="2">
    <source>
        <dbReference type="EMBL" id="MBI2097169.1"/>
    </source>
</evidence>
<proteinExistence type="predicted"/>
<comment type="caution">
    <text evidence="2">The sequence shown here is derived from an EMBL/GenBank/DDBJ whole genome shotgun (WGS) entry which is preliminary data.</text>
</comment>
<dbReference type="AlphaFoldDB" id="A0A931SC23"/>
<sequence length="148" mass="16252">MGQPSAPLHEHRALYWVLFLLIVFLGIAAFFVANYQFSREYATVETLPTPIVKRQPLKVLIDTGDSQRAFQGAAQKDMTVGQMLYEIASVGKFDLQIKNGGIQKLEGKTSTAKGAHWVVYVNGEIVPDALARPVAAGDRITLRYEGSG</sequence>
<keyword evidence="1" id="KW-0812">Transmembrane</keyword>
<keyword evidence="1" id="KW-1133">Transmembrane helix</keyword>
<organism evidence="2 3">
    <name type="scientific">Candidatus Sungiibacteriota bacterium</name>
    <dbReference type="NCBI Taxonomy" id="2750080"/>
    <lineage>
        <taxon>Bacteria</taxon>
        <taxon>Candidatus Sungiibacteriota</taxon>
    </lineage>
</organism>
<feature type="transmembrane region" description="Helical" evidence="1">
    <location>
        <begin position="13"/>
        <end position="33"/>
    </location>
</feature>
<protein>
    <recommendedName>
        <fullName evidence="4">DUF4430 domain-containing protein</fullName>
    </recommendedName>
</protein>
<evidence type="ECO:0000313" key="3">
    <source>
        <dbReference type="Proteomes" id="UP000724148"/>
    </source>
</evidence>
<name>A0A931SC23_9BACT</name>
<dbReference type="EMBL" id="JACOZA010000083">
    <property type="protein sequence ID" value="MBI2097169.1"/>
    <property type="molecule type" value="Genomic_DNA"/>
</dbReference>
<reference evidence="2" key="1">
    <citation type="submission" date="2020-07" db="EMBL/GenBank/DDBJ databases">
        <title>Huge and variable diversity of episymbiotic CPR bacteria and DPANN archaea in groundwater ecosystems.</title>
        <authorList>
            <person name="He C.Y."/>
            <person name="Keren R."/>
            <person name="Whittaker M."/>
            <person name="Farag I.F."/>
            <person name="Doudna J."/>
            <person name="Cate J.H.D."/>
            <person name="Banfield J.F."/>
        </authorList>
    </citation>
    <scope>NUCLEOTIDE SEQUENCE</scope>
    <source>
        <strain evidence="2">NC_groundwater_193_Ag_S-0.1um_51_7</strain>
    </source>
</reference>